<dbReference type="GO" id="GO:0055085">
    <property type="term" value="P:transmembrane transport"/>
    <property type="evidence" value="ECO:0007669"/>
    <property type="project" value="InterPro"/>
</dbReference>
<dbReference type="EMBL" id="QGGY01000004">
    <property type="protein sequence ID" value="PWJ76770.1"/>
    <property type="molecule type" value="Genomic_DNA"/>
</dbReference>
<evidence type="ECO:0000256" key="4">
    <source>
        <dbReference type="ARBA" id="ARBA00022692"/>
    </source>
</evidence>
<feature type="transmembrane region" description="Helical" evidence="7">
    <location>
        <begin position="72"/>
        <end position="95"/>
    </location>
</feature>
<keyword evidence="5 7" id="KW-1133">Transmembrane helix</keyword>
<evidence type="ECO:0000259" key="8">
    <source>
        <dbReference type="PROSITE" id="PS50928"/>
    </source>
</evidence>
<gene>
    <name evidence="9" type="ORF">C7383_104216</name>
</gene>
<feature type="transmembrane region" description="Helical" evidence="7">
    <location>
        <begin position="260"/>
        <end position="281"/>
    </location>
</feature>
<comment type="subcellular location">
    <subcellularLocation>
        <location evidence="1 7">Cell membrane</location>
        <topology evidence="1 7">Multi-pass membrane protein</topology>
    </subcellularLocation>
</comment>
<dbReference type="GO" id="GO:0005886">
    <property type="term" value="C:plasma membrane"/>
    <property type="evidence" value="ECO:0007669"/>
    <property type="project" value="UniProtKB-SubCell"/>
</dbReference>
<keyword evidence="2 7" id="KW-0813">Transport</keyword>
<feature type="transmembrane region" description="Helical" evidence="7">
    <location>
        <begin position="107"/>
        <end position="127"/>
    </location>
</feature>
<dbReference type="PROSITE" id="PS50928">
    <property type="entry name" value="ABC_TM1"/>
    <property type="match status" value="1"/>
</dbReference>
<evidence type="ECO:0000256" key="7">
    <source>
        <dbReference type="RuleBase" id="RU363032"/>
    </source>
</evidence>
<dbReference type="SUPFAM" id="SSF161098">
    <property type="entry name" value="MetI-like"/>
    <property type="match status" value="1"/>
</dbReference>
<evidence type="ECO:0000256" key="1">
    <source>
        <dbReference type="ARBA" id="ARBA00004651"/>
    </source>
</evidence>
<dbReference type="RefSeq" id="WP_109625911.1">
    <property type="nucleotide sequence ID" value="NZ_JANKBI010000019.1"/>
</dbReference>
<dbReference type="Pfam" id="PF00528">
    <property type="entry name" value="BPD_transp_1"/>
    <property type="match status" value="1"/>
</dbReference>
<dbReference type="Gene3D" id="1.10.3720.10">
    <property type="entry name" value="MetI-like"/>
    <property type="match status" value="1"/>
</dbReference>
<evidence type="ECO:0000256" key="6">
    <source>
        <dbReference type="ARBA" id="ARBA00023136"/>
    </source>
</evidence>
<dbReference type="InterPro" id="IPR000515">
    <property type="entry name" value="MetI-like"/>
</dbReference>
<dbReference type="CDD" id="cd06261">
    <property type="entry name" value="TM_PBP2"/>
    <property type="match status" value="1"/>
</dbReference>
<proteinExistence type="inferred from homology"/>
<comment type="caution">
    <text evidence="9">The sequence shown here is derived from an EMBL/GenBank/DDBJ whole genome shotgun (WGS) entry which is preliminary data.</text>
</comment>
<evidence type="ECO:0000256" key="5">
    <source>
        <dbReference type="ARBA" id="ARBA00022989"/>
    </source>
</evidence>
<feature type="transmembrane region" description="Helical" evidence="7">
    <location>
        <begin position="7"/>
        <end position="32"/>
    </location>
</feature>
<dbReference type="PANTHER" id="PTHR43744:SF9">
    <property type="entry name" value="POLYGALACTURONAN_RHAMNOGALACTURONAN TRANSPORT SYSTEM PERMEASE PROTEIN YTCP"/>
    <property type="match status" value="1"/>
</dbReference>
<dbReference type="AlphaFoldDB" id="A0AB73T5X6"/>
<reference evidence="9 10" key="1">
    <citation type="submission" date="2018-05" db="EMBL/GenBank/DDBJ databases">
        <authorList>
            <person name="Goeker M."/>
            <person name="Huntemann M."/>
            <person name="Clum A."/>
            <person name="Pillay M."/>
            <person name="Palaniappan K."/>
            <person name="Varghese N."/>
            <person name="Mikhailova N."/>
            <person name="Stamatis D."/>
            <person name="Reddy T."/>
            <person name="Daum C."/>
            <person name="Shapiro N."/>
            <person name="Ivanova N."/>
            <person name="Kyrpides N."/>
            <person name="Woyke T."/>
        </authorList>
    </citation>
    <scope>NUCLEOTIDE SEQUENCE [LARGE SCALE GENOMIC DNA]</scope>
    <source>
        <strain evidence="9 10">DSM 26524</strain>
    </source>
</reference>
<dbReference type="InterPro" id="IPR035906">
    <property type="entry name" value="MetI-like_sf"/>
</dbReference>
<evidence type="ECO:0000256" key="3">
    <source>
        <dbReference type="ARBA" id="ARBA00022475"/>
    </source>
</evidence>
<comment type="similarity">
    <text evidence="7">Belongs to the binding-protein-dependent transport system permease family.</text>
</comment>
<feature type="domain" description="ABC transmembrane type-1" evidence="8">
    <location>
        <begin position="72"/>
        <end position="281"/>
    </location>
</feature>
<organism evidence="9 10">
    <name type="scientific">Murimonas intestini</name>
    <dbReference type="NCBI Taxonomy" id="1337051"/>
    <lineage>
        <taxon>Bacteria</taxon>
        <taxon>Bacillati</taxon>
        <taxon>Bacillota</taxon>
        <taxon>Clostridia</taxon>
        <taxon>Lachnospirales</taxon>
        <taxon>Lachnospiraceae</taxon>
        <taxon>Murimonas</taxon>
    </lineage>
</organism>
<evidence type="ECO:0000256" key="2">
    <source>
        <dbReference type="ARBA" id="ARBA00022448"/>
    </source>
</evidence>
<keyword evidence="4 7" id="KW-0812">Transmembrane</keyword>
<keyword evidence="10" id="KW-1185">Reference proteome</keyword>
<keyword evidence="6 7" id="KW-0472">Membrane</keyword>
<name>A0AB73T5X6_9FIRM</name>
<evidence type="ECO:0000313" key="10">
    <source>
        <dbReference type="Proteomes" id="UP000245412"/>
    </source>
</evidence>
<protein>
    <submittedName>
        <fullName evidence="9">Aldouronate transport system permease protein</fullName>
    </submittedName>
</protein>
<dbReference type="PANTHER" id="PTHR43744">
    <property type="entry name" value="ABC TRANSPORTER PERMEASE PROTEIN MG189-RELATED-RELATED"/>
    <property type="match status" value="1"/>
</dbReference>
<evidence type="ECO:0000313" key="9">
    <source>
        <dbReference type="EMBL" id="PWJ76770.1"/>
    </source>
</evidence>
<keyword evidence="3" id="KW-1003">Cell membrane</keyword>
<feature type="transmembrane region" description="Helical" evidence="7">
    <location>
        <begin position="139"/>
        <end position="156"/>
    </location>
</feature>
<feature type="transmembrane region" description="Helical" evidence="7">
    <location>
        <begin position="183"/>
        <end position="208"/>
    </location>
</feature>
<accession>A0AB73T5X6</accession>
<dbReference type="Proteomes" id="UP000245412">
    <property type="component" value="Unassembled WGS sequence"/>
</dbReference>
<sequence>MVEKGKVFQILVHFIFILLCLSCLIPFVLMIVSSFTSETSLIRDGYSFWPGEFSLDAYKYTLMDTGAFLKGYGISILVTTAGTLVSLIITTLYAYPLSRKDLPGKNAMSFFLFFTMLFNGGLIPRYMMWTQSLHIKNTYWAYILPNLLMSAFYVIMMRTYMSNSIPDEIIDAAKVDGAGEGKILIRIVVPVAKPILATLTLLTGLGYWNDWLNGLYFITNDKYYSIQVLLNRMLLDLQFLMSNASQLAGSGVQIGMLPTMGIKMAMAVLGILPMLIIYPLFQRYFVQGIAIGAVKG</sequence>